<name>I1CYN8_9PSEU</name>
<dbReference type="EMBL" id="CM001484">
    <property type="protein sequence ID" value="EIE97812.1"/>
    <property type="molecule type" value="Genomic_DNA"/>
</dbReference>
<dbReference type="RefSeq" id="WP_005461996.1">
    <property type="nucleotide sequence ID" value="NZ_CM001484.1"/>
</dbReference>
<evidence type="ECO:0000313" key="2">
    <source>
        <dbReference type="Proteomes" id="UP000005087"/>
    </source>
</evidence>
<sequence>MTREVMKRRPGARQLVVRVLAGAFGAVVLGVLARELPALVRYAKIRSM</sequence>
<organism evidence="1 2">
    <name type="scientific">Saccharomonospora glauca K62</name>
    <dbReference type="NCBI Taxonomy" id="928724"/>
    <lineage>
        <taxon>Bacteria</taxon>
        <taxon>Bacillati</taxon>
        <taxon>Actinomycetota</taxon>
        <taxon>Actinomycetes</taxon>
        <taxon>Pseudonocardiales</taxon>
        <taxon>Pseudonocardiaceae</taxon>
        <taxon>Saccharomonospora</taxon>
    </lineage>
</organism>
<evidence type="ECO:0000313" key="1">
    <source>
        <dbReference type="EMBL" id="EIE97812.1"/>
    </source>
</evidence>
<dbReference type="HOGENOM" id="CLU_211641_0_0_11"/>
<dbReference type="Proteomes" id="UP000005087">
    <property type="component" value="Chromosome"/>
</dbReference>
<dbReference type="STRING" id="928724.SacglDRAFT_00874"/>
<keyword evidence="2" id="KW-1185">Reference proteome</keyword>
<reference evidence="1 2" key="1">
    <citation type="submission" date="2011-09" db="EMBL/GenBank/DDBJ databases">
        <authorList>
            <consortium name="US DOE Joint Genome Institute (JGI-PGF)"/>
            <person name="Lucas S."/>
            <person name="Han J."/>
            <person name="Lapidus A."/>
            <person name="Cheng J.-F."/>
            <person name="Goodwin L."/>
            <person name="Pitluck S."/>
            <person name="Peters L."/>
            <person name="Land M.L."/>
            <person name="Hauser L."/>
            <person name="Brambilla E."/>
            <person name="Klenk H.-P."/>
            <person name="Woyke T.J."/>
        </authorList>
    </citation>
    <scope>NUCLEOTIDE SEQUENCE [LARGE SCALE GENOMIC DNA]</scope>
    <source>
        <strain evidence="1 2">K62</strain>
    </source>
</reference>
<reference evidence="2" key="2">
    <citation type="submission" date="2012-01" db="EMBL/GenBank/DDBJ databases">
        <title>Noncontiguous Finished sequence of chromosome of Saccharomonospora glauca K62.</title>
        <authorList>
            <consortium name="US DOE Joint Genome Institute"/>
            <person name="Lucas S."/>
            <person name="Han J."/>
            <person name="Lapidus A."/>
            <person name="Cheng J.-F."/>
            <person name="Goodwin L."/>
            <person name="Pitluck S."/>
            <person name="Peters L."/>
            <person name="Mikhailova N."/>
            <person name="Held B."/>
            <person name="Detter J.C."/>
            <person name="Han C."/>
            <person name="Tapia R."/>
            <person name="Land M."/>
            <person name="Hauser L."/>
            <person name="Kyrpides N."/>
            <person name="Ivanova N."/>
            <person name="Pagani I."/>
            <person name="Brambilla E.-M."/>
            <person name="Klenk H.-P."/>
            <person name="Woyke T."/>
        </authorList>
    </citation>
    <scope>NUCLEOTIDE SEQUENCE [LARGE SCALE GENOMIC DNA]</scope>
    <source>
        <strain evidence="2">K62</strain>
    </source>
</reference>
<protein>
    <submittedName>
        <fullName evidence="1">Uncharacterized protein</fullName>
    </submittedName>
</protein>
<accession>I1CYN8</accession>
<gene>
    <name evidence="1" type="ORF">SacglDRAFT_00874</name>
</gene>
<proteinExistence type="predicted"/>
<dbReference type="AlphaFoldDB" id="I1CYN8"/>